<dbReference type="Pfam" id="PF01590">
    <property type="entry name" value="GAF"/>
    <property type="match status" value="1"/>
</dbReference>
<dbReference type="OrthoDB" id="9806939at2"/>
<dbReference type="Gene3D" id="2.40.50.100">
    <property type="match status" value="1"/>
</dbReference>
<reference evidence="4 5" key="1">
    <citation type="journal article" date="2010" name="Stand. Genomic Sci.">
        <title>Complete genome sequence of Coraliomargarita akajimensis type strain (04OKA010-24).</title>
        <authorList>
            <person name="Mavromatis K."/>
            <person name="Abt B."/>
            <person name="Brambilla E."/>
            <person name="Lapidus A."/>
            <person name="Copeland A."/>
            <person name="Deshpande S."/>
            <person name="Nolan M."/>
            <person name="Lucas S."/>
            <person name="Tice H."/>
            <person name="Cheng J.F."/>
            <person name="Han C."/>
            <person name="Detter J.C."/>
            <person name="Woyke T."/>
            <person name="Goodwin L."/>
            <person name="Pitluck S."/>
            <person name="Held B."/>
            <person name="Brettin T."/>
            <person name="Tapia R."/>
            <person name="Ivanova N."/>
            <person name="Mikhailova N."/>
            <person name="Pati A."/>
            <person name="Liolios K."/>
            <person name="Chen A."/>
            <person name="Palaniappan K."/>
            <person name="Land M."/>
            <person name="Hauser L."/>
            <person name="Chang Y.J."/>
            <person name="Jeffries C.D."/>
            <person name="Rohde M."/>
            <person name="Goker M."/>
            <person name="Bristow J."/>
            <person name="Eisen J.A."/>
            <person name="Markowitz V."/>
            <person name="Hugenholtz P."/>
            <person name="Klenk H.P."/>
            <person name="Kyrpides N.C."/>
        </authorList>
    </citation>
    <scope>NUCLEOTIDE SEQUENCE [LARGE SCALE GENOMIC DNA]</scope>
    <source>
        <strain evidence="5">DSM 45221 / IAM 15411 / JCM 23193 / KCTC 12865</strain>
    </source>
</reference>
<evidence type="ECO:0000259" key="3">
    <source>
        <dbReference type="Pfam" id="PF01590"/>
    </source>
</evidence>
<proteinExistence type="predicted"/>
<dbReference type="InterPro" id="IPR050465">
    <property type="entry name" value="UPF0194_transport"/>
</dbReference>
<evidence type="ECO:0000256" key="2">
    <source>
        <dbReference type="ARBA" id="ARBA00023054"/>
    </source>
</evidence>
<keyword evidence="5" id="KW-1185">Reference proteome</keyword>
<dbReference type="KEGG" id="caa:Caka_2048"/>
<dbReference type="STRING" id="583355.Caka_2048"/>
<evidence type="ECO:0000313" key="5">
    <source>
        <dbReference type="Proteomes" id="UP000000925"/>
    </source>
</evidence>
<dbReference type="AlphaFoldDB" id="D5ELD0"/>
<keyword evidence="2" id="KW-0175">Coiled coil</keyword>
<dbReference type="HOGENOM" id="CLU_030412_0_0_0"/>
<dbReference type="SUPFAM" id="SSF111369">
    <property type="entry name" value="HlyD-like secretion proteins"/>
    <property type="match status" value="1"/>
</dbReference>
<gene>
    <name evidence="4" type="ordered locus">Caka_2048</name>
</gene>
<dbReference type="Gene3D" id="1.10.287.470">
    <property type="entry name" value="Helix hairpin bin"/>
    <property type="match status" value="1"/>
</dbReference>
<dbReference type="eggNOG" id="COG0845">
    <property type="taxonomic scope" value="Bacteria"/>
</dbReference>
<dbReference type="PANTHER" id="PTHR32347">
    <property type="entry name" value="EFFLUX SYSTEM COMPONENT YKNX-RELATED"/>
    <property type="match status" value="1"/>
</dbReference>
<dbReference type="eggNOG" id="COG2203">
    <property type="taxonomic scope" value="Bacteria"/>
</dbReference>
<feature type="domain" description="GAF" evidence="3">
    <location>
        <begin position="169"/>
        <end position="299"/>
    </location>
</feature>
<sequence>MEFEANEDFSRINDVFEAAVDPAAFWQTLTRYLLEKWTLTQSCVLHVASASEVRLLGQAGPGGLASMPDAVRQAVLESSPVREQVLLDSGEDWLVAPLEPSEGVPLVLIARGGDGFGEEASKLAAFAQAMLTAYEARLSARQATRSQVNLSKVVDLGLLLGESVNFDPAAMTLCNEIAQQLSAQRVTLGWMEKGRLKLMATSHGGRVRNDTEAAGSLLRLMEEAFDQDQEVAQPSLDSEAVNLQHRLYSESNANSHVFSLPIRCAGKAVGVLTVEHSSESDSVLGEDLELLRVILDLVAPRLEEMHRHTGWYGARVWRRLRRSLEGFIGYRHTGWKFAGLVLLVLFLVSLVVRIEHKVKASFILKSEASAFLTAPFPGYIDKVYRDVGDIVEADELLMGLDRRELLVQHAELVANRDRNLTDARRLEGEGELTEMRIAQLAAQQVEAKIKVLEYRLSKTEVRAPFAGIIVEGDLRERLSAPVQAGESLYRLVKLEGLYGELQVDERDINYLQPDMVGQMAFHSRPYDRYGVELGTFEPVALVEETGTYFRVRIHLSDAPDDWWRPGMSGVCKMDAGKRSVAWILMHRTVEFLRMWIWL</sequence>
<evidence type="ECO:0000256" key="1">
    <source>
        <dbReference type="ARBA" id="ARBA00004196"/>
    </source>
</evidence>
<dbReference type="GO" id="GO:0030313">
    <property type="term" value="C:cell envelope"/>
    <property type="evidence" value="ECO:0007669"/>
    <property type="project" value="UniProtKB-SubCell"/>
</dbReference>
<dbReference type="Proteomes" id="UP000000925">
    <property type="component" value="Chromosome"/>
</dbReference>
<evidence type="ECO:0000313" key="4">
    <source>
        <dbReference type="EMBL" id="ADE55066.1"/>
    </source>
</evidence>
<name>D5ELD0_CORAD</name>
<accession>D5ELD0</accession>
<dbReference type="Gene3D" id="3.30.450.40">
    <property type="match status" value="1"/>
</dbReference>
<comment type="subcellular location">
    <subcellularLocation>
        <location evidence="1">Cell envelope</location>
    </subcellularLocation>
</comment>
<dbReference type="Gene3D" id="2.40.30.170">
    <property type="match status" value="1"/>
</dbReference>
<dbReference type="EMBL" id="CP001998">
    <property type="protein sequence ID" value="ADE55066.1"/>
    <property type="molecule type" value="Genomic_DNA"/>
</dbReference>
<dbReference type="InterPro" id="IPR029016">
    <property type="entry name" value="GAF-like_dom_sf"/>
</dbReference>
<protein>
    <submittedName>
        <fullName evidence="4">Putative phytochrome sensor protein</fullName>
    </submittedName>
</protein>
<dbReference type="RefSeq" id="WP_013043788.1">
    <property type="nucleotide sequence ID" value="NC_014008.1"/>
</dbReference>
<dbReference type="InterPro" id="IPR003018">
    <property type="entry name" value="GAF"/>
</dbReference>
<dbReference type="SUPFAM" id="SSF55781">
    <property type="entry name" value="GAF domain-like"/>
    <property type="match status" value="1"/>
</dbReference>
<organism evidence="4 5">
    <name type="scientific">Coraliomargarita akajimensis (strain DSM 45221 / IAM 15411 / JCM 23193 / KCTC 12865 / 04OKA010-24)</name>
    <dbReference type="NCBI Taxonomy" id="583355"/>
    <lineage>
        <taxon>Bacteria</taxon>
        <taxon>Pseudomonadati</taxon>
        <taxon>Verrucomicrobiota</taxon>
        <taxon>Opitutia</taxon>
        <taxon>Puniceicoccales</taxon>
        <taxon>Coraliomargaritaceae</taxon>
        <taxon>Coraliomargarita</taxon>
    </lineage>
</organism>